<comment type="similarity">
    <text evidence="1 5">Belongs to the antibiotic N-acetyltransferase family.</text>
</comment>
<dbReference type="GO" id="GO:0046677">
    <property type="term" value="P:response to antibiotic"/>
    <property type="evidence" value="ECO:0007669"/>
    <property type="project" value="UniProtKB-KW"/>
</dbReference>
<dbReference type="PANTHER" id="PTHR11104:SF0">
    <property type="entry name" value="SPBETA PROPHAGE-DERIVED AMINOGLYCOSIDE N(3')-ACETYLTRANSFERASE-LIKE PROTEIN YOKD"/>
    <property type="match status" value="1"/>
</dbReference>
<evidence type="ECO:0000256" key="3">
    <source>
        <dbReference type="ARBA" id="ARBA00022679"/>
    </source>
</evidence>
<name>A0AAE3EIX9_9SPIR</name>
<evidence type="ECO:0000313" key="7">
    <source>
        <dbReference type="Proteomes" id="UP001198163"/>
    </source>
</evidence>
<keyword evidence="4 5" id="KW-0012">Acyltransferase</keyword>
<dbReference type="InterPro" id="IPR028345">
    <property type="entry name" value="Antibiotic_NAT-like"/>
</dbReference>
<gene>
    <name evidence="6" type="ORF">K7J14_12785</name>
</gene>
<dbReference type="EMBL" id="JAINWA010000003">
    <property type="protein sequence ID" value="MCD1655569.1"/>
    <property type="molecule type" value="Genomic_DNA"/>
</dbReference>
<evidence type="ECO:0000256" key="5">
    <source>
        <dbReference type="RuleBase" id="RU365031"/>
    </source>
</evidence>
<keyword evidence="7" id="KW-1185">Reference proteome</keyword>
<reference evidence="6" key="1">
    <citation type="submission" date="2021-08" db="EMBL/GenBank/DDBJ databases">
        <title>Comparative analyses of Brucepasteria parasyntrophica and Teretinema zuelzerae.</title>
        <authorList>
            <person name="Song Y."/>
            <person name="Brune A."/>
        </authorList>
    </citation>
    <scope>NUCLEOTIDE SEQUENCE</scope>
    <source>
        <strain evidence="6">DSM 1903</strain>
    </source>
</reference>
<dbReference type="AlphaFoldDB" id="A0AAE3EIX9"/>
<accession>A0AAE3EIX9</accession>
<evidence type="ECO:0000256" key="1">
    <source>
        <dbReference type="ARBA" id="ARBA00006383"/>
    </source>
</evidence>
<dbReference type="EC" id="2.3.1.-" evidence="5"/>
<dbReference type="GO" id="GO:0046353">
    <property type="term" value="F:aminoglycoside 3-N-acetyltransferase activity"/>
    <property type="evidence" value="ECO:0007669"/>
    <property type="project" value="UniProtKB-EC"/>
</dbReference>
<protein>
    <recommendedName>
        <fullName evidence="2 5">Aminoglycoside N(3)-acetyltransferase</fullName>
        <ecNumber evidence="5">2.3.1.-</ecNumber>
    </recommendedName>
</protein>
<evidence type="ECO:0000256" key="4">
    <source>
        <dbReference type="ARBA" id="ARBA00023315"/>
    </source>
</evidence>
<proteinExistence type="inferred from homology"/>
<dbReference type="InterPro" id="IPR003679">
    <property type="entry name" value="Amioglycoside_AcTrfase"/>
</dbReference>
<keyword evidence="5" id="KW-0046">Antibiotic resistance</keyword>
<dbReference type="SUPFAM" id="SSF110710">
    <property type="entry name" value="TTHA0583/YokD-like"/>
    <property type="match status" value="1"/>
</dbReference>
<dbReference type="PANTHER" id="PTHR11104">
    <property type="entry name" value="AMINOGLYCOSIDE N3-ACETYLTRANSFERASE"/>
    <property type="match status" value="1"/>
</dbReference>
<keyword evidence="3 5" id="KW-0808">Transferase</keyword>
<sequence>MSELIADFNNLSGFFTELFTRAASLYPGNALPRHPAVLIHSSLSAFGTVAGGEGTVCAALAQAAALRRVTLIMPAHSDDVPPAPFDKRSTPCRSMGRIPEWFRAMPRVRRSDHPVLSFAALGPASGRFARGHRLSNGLGPSSPLGTLAREDAFILMLGTGWETCTALHLAEYPPDGSRPTETVTCSASRVVRIGPVSLTFRETAPDAAFHTQKFPETGEFFETRHPESVFSGALPNGKWKLFRIRALLEAAAGKARGSES</sequence>
<comment type="catalytic activity">
    <reaction evidence="5">
        <text>a 2-deoxystreptamine antibiotic + acetyl-CoA = an N(3)-acetyl-2-deoxystreptamine antibiotic + CoA + H(+)</text>
        <dbReference type="Rhea" id="RHEA:12665"/>
        <dbReference type="ChEBI" id="CHEBI:15378"/>
        <dbReference type="ChEBI" id="CHEBI:57287"/>
        <dbReference type="ChEBI" id="CHEBI:57288"/>
        <dbReference type="ChEBI" id="CHEBI:57921"/>
        <dbReference type="ChEBI" id="CHEBI:77452"/>
        <dbReference type="EC" id="2.3.1.81"/>
    </reaction>
</comment>
<evidence type="ECO:0000256" key="2">
    <source>
        <dbReference type="ARBA" id="ARBA00012882"/>
    </source>
</evidence>
<evidence type="ECO:0000313" key="6">
    <source>
        <dbReference type="EMBL" id="MCD1655569.1"/>
    </source>
</evidence>
<organism evidence="6 7">
    <name type="scientific">Teretinema zuelzerae</name>
    <dbReference type="NCBI Taxonomy" id="156"/>
    <lineage>
        <taxon>Bacteria</taxon>
        <taxon>Pseudomonadati</taxon>
        <taxon>Spirochaetota</taxon>
        <taxon>Spirochaetia</taxon>
        <taxon>Spirochaetales</taxon>
        <taxon>Treponemataceae</taxon>
        <taxon>Teretinema</taxon>
    </lineage>
</organism>
<dbReference type="Proteomes" id="UP001198163">
    <property type="component" value="Unassembled WGS sequence"/>
</dbReference>
<dbReference type="Pfam" id="PF02522">
    <property type="entry name" value="Antibiotic_NAT"/>
    <property type="match status" value="1"/>
</dbReference>
<comment type="caution">
    <text evidence="6">The sequence shown here is derived from an EMBL/GenBank/DDBJ whole genome shotgun (WGS) entry which is preliminary data.</text>
</comment>
<dbReference type="RefSeq" id="WP_230756959.1">
    <property type="nucleotide sequence ID" value="NZ_JAINWA010000003.1"/>
</dbReference>